<evidence type="ECO:0000313" key="4">
    <source>
        <dbReference type="Proteomes" id="UP000194154"/>
    </source>
</evidence>
<keyword evidence="4" id="KW-1185">Reference proteome</keyword>
<sequence>MDWKHATSLFIFVFLIINIALGYIYYEKVQRANIVEDTSSEKLDFKKEGIKLTKLPSVENVQMNIVSGKSAGFTQSSSDFDKKSEELSTVTKVEVKPAIKLTSIQEDDIIEGLKNYLITKIDKGKEYTLSGIDRANKKLYFDQMYGEYPILNNDKAQIKFSYNEKNEVTSFEQTYLKDIQEGLGKNNEKKKVIPAKEALEVLYYQTKLERGDEVMSVRLGYYSIVREVRGQVLKPTWQIAVRKMDASIETYYVDAVNPEQPIL</sequence>
<dbReference type="InterPro" id="IPR018604">
    <property type="entry name" value="YycI-like"/>
</dbReference>
<organism evidence="3 4">
    <name type="scientific">Macrococcoides canis</name>
    <dbReference type="NCBI Taxonomy" id="1855823"/>
    <lineage>
        <taxon>Bacteria</taxon>
        <taxon>Bacillati</taxon>
        <taxon>Bacillota</taxon>
        <taxon>Bacilli</taxon>
        <taxon>Bacillales</taxon>
        <taxon>Staphylococcaceae</taxon>
        <taxon>Macrococcoides</taxon>
    </lineage>
</organism>
<accession>A0A1W7A7Y0</accession>
<dbReference type="GeneID" id="35294188"/>
<dbReference type="Gene3D" id="2.40.128.690">
    <property type="entry name" value="YycH protein, domain 3-like"/>
    <property type="match status" value="1"/>
</dbReference>
<feature type="transmembrane region" description="Helical" evidence="1">
    <location>
        <begin position="6"/>
        <end position="26"/>
    </location>
</feature>
<dbReference type="RefSeq" id="WP_086041431.1">
    <property type="nucleotide sequence ID" value="NZ_CBCRZA010000009.1"/>
</dbReference>
<feature type="domain" description="Regulatory protein YycH-like" evidence="2">
    <location>
        <begin position="33"/>
        <end position="256"/>
    </location>
</feature>
<keyword evidence="1" id="KW-1133">Transmembrane helix</keyword>
<evidence type="ECO:0000256" key="1">
    <source>
        <dbReference type="SAM" id="Phobius"/>
    </source>
</evidence>
<evidence type="ECO:0000313" key="3">
    <source>
        <dbReference type="EMBL" id="ARQ05701.1"/>
    </source>
</evidence>
<dbReference type="Pfam" id="PF09648">
    <property type="entry name" value="YycI"/>
    <property type="match status" value="1"/>
</dbReference>
<keyword evidence="1" id="KW-0812">Transmembrane</keyword>
<reference evidence="3 4" key="1">
    <citation type="journal article" date="2017" name="Int. J. Syst. Evol. Microbiol.">
        <title>Macrococcus canis sp. nov., a skin bacterium associated with infections in dogs.</title>
        <authorList>
            <person name="Gobeli Brawand S."/>
            <person name="Cotting K."/>
            <person name="Gomez-Sanz E."/>
            <person name="Collaud A."/>
            <person name="Thomann A."/>
            <person name="Brodard I."/>
            <person name="Rodriguez-Campos S."/>
            <person name="Strauss C."/>
            <person name="Perreten V."/>
        </authorList>
    </citation>
    <scope>NUCLEOTIDE SEQUENCE [LARGE SCALE GENOMIC DNA]</scope>
    <source>
        <strain evidence="3 4">KM45013</strain>
    </source>
</reference>
<dbReference type="STRING" id="1855823.MCCS_00290"/>
<protein>
    <submittedName>
        <fullName evidence="3">Two-component system YycFG regulatory protein</fullName>
    </submittedName>
</protein>
<name>A0A1W7A7Y0_9STAP</name>
<dbReference type="OrthoDB" id="2388036at2"/>
<gene>
    <name evidence="3" type="primary">yycI</name>
    <name evidence="3" type="ORF">MCCS_00290</name>
</gene>
<evidence type="ECO:0000259" key="2">
    <source>
        <dbReference type="Pfam" id="PF09648"/>
    </source>
</evidence>
<dbReference type="EMBL" id="CP021059">
    <property type="protein sequence ID" value="ARQ05701.1"/>
    <property type="molecule type" value="Genomic_DNA"/>
</dbReference>
<keyword evidence="1" id="KW-0472">Membrane</keyword>
<dbReference type="AlphaFoldDB" id="A0A1W7A7Y0"/>
<dbReference type="GO" id="GO:0016020">
    <property type="term" value="C:membrane"/>
    <property type="evidence" value="ECO:0007669"/>
    <property type="project" value="InterPro"/>
</dbReference>
<dbReference type="Proteomes" id="UP000194154">
    <property type="component" value="Chromosome"/>
</dbReference>
<proteinExistence type="predicted"/>
<dbReference type="KEGG" id="mcak:MCCS_00290"/>